<dbReference type="InterPro" id="IPR011006">
    <property type="entry name" value="CheY-like_superfamily"/>
</dbReference>
<dbReference type="PANTHER" id="PTHR44591:SF3">
    <property type="entry name" value="RESPONSE REGULATORY DOMAIN-CONTAINING PROTEIN"/>
    <property type="match status" value="1"/>
</dbReference>
<dbReference type="InterPro" id="IPR001789">
    <property type="entry name" value="Sig_transdc_resp-reg_receiver"/>
</dbReference>
<gene>
    <name evidence="4" type="ORF">CKO43_09905</name>
</gene>
<dbReference type="Proteomes" id="UP001041814">
    <property type="component" value="Unassembled WGS sequence"/>
</dbReference>
<evidence type="ECO:0000259" key="3">
    <source>
        <dbReference type="PROSITE" id="PS50110"/>
    </source>
</evidence>
<evidence type="ECO:0000256" key="1">
    <source>
        <dbReference type="ARBA" id="ARBA00022553"/>
    </source>
</evidence>
<name>A0ABS1DSW6_RUBGE</name>
<dbReference type="Gene3D" id="3.30.450.20">
    <property type="entry name" value="PAS domain"/>
    <property type="match status" value="2"/>
</dbReference>
<evidence type="ECO:0000313" key="5">
    <source>
        <dbReference type="Proteomes" id="UP001041814"/>
    </source>
</evidence>
<accession>A0ABS1DSW6</accession>
<feature type="domain" description="Response regulatory" evidence="3">
    <location>
        <begin position="314"/>
        <end position="431"/>
    </location>
</feature>
<evidence type="ECO:0000256" key="2">
    <source>
        <dbReference type="PROSITE-ProRule" id="PRU00169"/>
    </source>
</evidence>
<protein>
    <recommendedName>
        <fullName evidence="3">Response regulatory domain-containing protein</fullName>
    </recommendedName>
</protein>
<comment type="caution">
    <text evidence="4">The sequence shown here is derived from an EMBL/GenBank/DDBJ whole genome shotgun (WGS) entry which is preliminary data.</text>
</comment>
<evidence type="ECO:0000313" key="4">
    <source>
        <dbReference type="EMBL" id="MBK1713092.1"/>
    </source>
</evidence>
<dbReference type="SUPFAM" id="SSF55785">
    <property type="entry name" value="PYP-like sensor domain (PAS domain)"/>
    <property type="match status" value="2"/>
</dbReference>
<keyword evidence="5" id="KW-1185">Reference proteome</keyword>
<dbReference type="EMBL" id="NRRU01000031">
    <property type="protein sequence ID" value="MBK1713092.1"/>
    <property type="molecule type" value="Genomic_DNA"/>
</dbReference>
<proteinExistence type="predicted"/>
<dbReference type="Pfam" id="PF00072">
    <property type="entry name" value="Response_reg"/>
    <property type="match status" value="1"/>
</dbReference>
<dbReference type="SUPFAM" id="SSF52172">
    <property type="entry name" value="CheY-like"/>
    <property type="match status" value="1"/>
</dbReference>
<dbReference type="PROSITE" id="PS50110">
    <property type="entry name" value="RESPONSE_REGULATORY"/>
    <property type="match status" value="1"/>
</dbReference>
<dbReference type="InterPro" id="IPR050595">
    <property type="entry name" value="Bact_response_regulator"/>
</dbReference>
<reference evidence="4" key="1">
    <citation type="submission" date="2017-08" db="EMBL/GenBank/DDBJ databases">
        <authorList>
            <person name="Imhoff J.F."/>
            <person name="Rahn T."/>
            <person name="Kuenzel S."/>
            <person name="Neulinger S.C."/>
        </authorList>
    </citation>
    <scope>NUCLEOTIDE SEQUENCE</scope>
    <source>
        <strain evidence="4">IM 151</strain>
    </source>
</reference>
<dbReference type="SMART" id="SM00448">
    <property type="entry name" value="REC"/>
    <property type="match status" value="1"/>
</dbReference>
<dbReference type="Gene3D" id="3.40.50.2300">
    <property type="match status" value="1"/>
</dbReference>
<sequence length="439" mass="46009">MGLLTLQADGSVDRVNRRALRLLGPGAGFGRDIVSFAAPAGRSRLRAALEAAATAEASTLDLEFHTPCGTGSRQLMLALRRDPADAGRLLAALVDVDERHRAERELRQLHDRLQCCQRAAGAGAWSCDGPASALWLSDGARDLLGDLADAATLVQLCAGFSERDERENARRSLEAARNAGAGFVFDARVRGSDGARRWLRFIAAPQPGGAGLLGCVQDVEAQVQAEQLRLAQARAEVAEREGATLHARCRDVRTALQAMLGYAHLLARDPALSASATAAARVARVEAAARELLEIVKESAAPAPAAGGAGVPRHILYIEDNAVNAELMIGLLEARAPLHVEVAASGRRGLDRALELLPDLVLVDLQLPDLPGLELLRRLKTDPRTAGLTCLAVSAEAGSAEAAAARAAGASAFLAKPLDVDALLAAVDRFVPGLEVVAG</sequence>
<dbReference type="PANTHER" id="PTHR44591">
    <property type="entry name" value="STRESS RESPONSE REGULATOR PROTEIN 1"/>
    <property type="match status" value="1"/>
</dbReference>
<dbReference type="InterPro" id="IPR035965">
    <property type="entry name" value="PAS-like_dom_sf"/>
</dbReference>
<organism evidence="4 5">
    <name type="scientific">Rubrivivax gelatinosus</name>
    <name type="common">Rhodocyclus gelatinosus</name>
    <name type="synonym">Rhodopseudomonas gelatinosa</name>
    <dbReference type="NCBI Taxonomy" id="28068"/>
    <lineage>
        <taxon>Bacteria</taxon>
        <taxon>Pseudomonadati</taxon>
        <taxon>Pseudomonadota</taxon>
        <taxon>Betaproteobacteria</taxon>
        <taxon>Burkholderiales</taxon>
        <taxon>Sphaerotilaceae</taxon>
        <taxon>Rubrivivax</taxon>
    </lineage>
</organism>
<keyword evidence="1 2" id="KW-0597">Phosphoprotein</keyword>
<feature type="modified residue" description="4-aspartylphosphate" evidence="2">
    <location>
        <position position="364"/>
    </location>
</feature>
<reference evidence="4" key="2">
    <citation type="journal article" date="2020" name="Microorganisms">
        <title>Osmotic Adaptation and Compatible Solute Biosynthesis of Phototrophic Bacteria as Revealed from Genome Analyses.</title>
        <authorList>
            <person name="Imhoff J.F."/>
            <person name="Rahn T."/>
            <person name="Kunzel S."/>
            <person name="Keller A."/>
            <person name="Neulinger S.C."/>
        </authorList>
    </citation>
    <scope>NUCLEOTIDE SEQUENCE</scope>
    <source>
        <strain evidence="4">IM 151</strain>
    </source>
</reference>